<feature type="region of interest" description="Disordered" evidence="1">
    <location>
        <begin position="76"/>
        <end position="115"/>
    </location>
</feature>
<name>A0A9P6W3N4_RHOMI</name>
<dbReference type="AlphaFoldDB" id="A0A9P6W3N4"/>
<feature type="region of interest" description="Disordered" evidence="1">
    <location>
        <begin position="622"/>
        <end position="698"/>
    </location>
</feature>
<dbReference type="OrthoDB" id="2684236at2759"/>
<dbReference type="Pfam" id="PF07173">
    <property type="entry name" value="GRDP-like"/>
    <property type="match status" value="1"/>
</dbReference>
<dbReference type="PANTHER" id="PTHR34365">
    <property type="entry name" value="ENOLASE (DUF1399)"/>
    <property type="match status" value="1"/>
</dbReference>
<reference evidence="2 3" key="1">
    <citation type="submission" date="2020-11" db="EMBL/GenBank/DDBJ databases">
        <title>Kefir isolates.</title>
        <authorList>
            <person name="Marcisauskas S."/>
            <person name="Kim Y."/>
            <person name="Blasche S."/>
        </authorList>
    </citation>
    <scope>NUCLEOTIDE SEQUENCE [LARGE SCALE GENOMIC DNA]</scope>
    <source>
        <strain evidence="2 3">KR</strain>
    </source>
</reference>
<dbReference type="PANTHER" id="PTHR34365:SF7">
    <property type="entry name" value="GLYCINE-RICH DOMAIN-CONTAINING PROTEIN 1"/>
    <property type="match status" value="1"/>
</dbReference>
<sequence>MTARLSSPHFRLQLAARDFCAFALLCSILRSLTLLQLDPFLAHRARRAGRDDVDCIAPSIPARVPTTMPFLKRLRSRSHATAQEEATDIPVARTEASYDAPPDARSETPPPPFSFPTTYPVGQHNHKDSQGTLFLTRSDVLAHLRLLGAFDRLRKTVEETSAGIAEKLDAPSRWSLFVEVAVYRLELYLRALMATVHDGEPEKVLPPLDVCLVLHSYLVNPFCFAEDSLRVYPVLRSMPETLLGDIAFAIDPTSLQLMVDPAMQSIWTSLTNTPFDPVQHFASTTSRFTPDIDGFPSIEVPLSAAWLAEDGTGYAQQGFRALTPEGTEYTHANLGVLKLAADMFKCKPDPLATMAGTVINPWSLPDQPAGSEAARWVATRIARTLEVQRADSAHDVAVALGFDRAAVEQMFQKALGITKQPAIEAIMYRYRRGEAFSLHLAASVLREADYTAVLGQLGWLRPEQVAGETALLDRAIARYHGFMDLVAANPRLITVPTVDIELTWQTHMLKSIYFAEMKSQVGRYVDHDAAIEESALAQLFADTTEAWNARYNVPYSDCACAVSRGAFQPNAILSSLKSRVSGTASAAAAETKAEYSAAGYADASVSHPSELLCVTYVNDRGSQQARQKRAKETAPQRKKTSPSSRPACPLGEQNGGAFLKPIPRDLHFGASGYGSTEPEGLITRADLADPSVVPGPRA</sequence>
<comment type="caution">
    <text evidence="2">The sequence shown here is derived from an EMBL/GenBank/DDBJ whole genome shotgun (WGS) entry which is preliminary data.</text>
</comment>
<dbReference type="EMBL" id="PUHQ01000018">
    <property type="protein sequence ID" value="KAG0663750.1"/>
    <property type="molecule type" value="Genomic_DNA"/>
</dbReference>
<proteinExistence type="predicted"/>
<keyword evidence="3" id="KW-1185">Reference proteome</keyword>
<evidence type="ECO:0000313" key="3">
    <source>
        <dbReference type="Proteomes" id="UP000777482"/>
    </source>
</evidence>
<accession>A0A9P6W3N4</accession>
<evidence type="ECO:0000313" key="2">
    <source>
        <dbReference type="EMBL" id="KAG0663750.1"/>
    </source>
</evidence>
<dbReference type="InterPro" id="IPR009836">
    <property type="entry name" value="GRDP-like"/>
</dbReference>
<organism evidence="2 3">
    <name type="scientific">Rhodotorula mucilaginosa</name>
    <name type="common">Yeast</name>
    <name type="synonym">Rhodotorula rubra</name>
    <dbReference type="NCBI Taxonomy" id="5537"/>
    <lineage>
        <taxon>Eukaryota</taxon>
        <taxon>Fungi</taxon>
        <taxon>Dikarya</taxon>
        <taxon>Basidiomycota</taxon>
        <taxon>Pucciniomycotina</taxon>
        <taxon>Microbotryomycetes</taxon>
        <taxon>Sporidiobolales</taxon>
        <taxon>Sporidiobolaceae</taxon>
        <taxon>Rhodotorula</taxon>
    </lineage>
</organism>
<gene>
    <name evidence="2" type="ORF">C6P46_002319</name>
</gene>
<dbReference type="Proteomes" id="UP000777482">
    <property type="component" value="Unassembled WGS sequence"/>
</dbReference>
<evidence type="ECO:0000256" key="1">
    <source>
        <dbReference type="SAM" id="MobiDB-lite"/>
    </source>
</evidence>
<protein>
    <submittedName>
        <fullName evidence="2">Uncharacterized protein</fullName>
    </submittedName>
</protein>